<dbReference type="InterPro" id="IPR050316">
    <property type="entry name" value="Tyrosinase/Hemocyanin"/>
</dbReference>
<dbReference type="GO" id="GO:0016491">
    <property type="term" value="F:oxidoreductase activity"/>
    <property type="evidence" value="ECO:0007669"/>
    <property type="project" value="InterPro"/>
</dbReference>
<evidence type="ECO:0000256" key="2">
    <source>
        <dbReference type="ARBA" id="ARBA00022723"/>
    </source>
</evidence>
<dbReference type="PANTHER" id="PTHR11474:SF126">
    <property type="entry name" value="TYROSINASE-LIKE PROTEIN TYR-1-RELATED"/>
    <property type="match status" value="1"/>
</dbReference>
<evidence type="ECO:0000259" key="4">
    <source>
        <dbReference type="PROSITE" id="PS00497"/>
    </source>
</evidence>
<accession>A0A248JNQ9</accession>
<dbReference type="SUPFAM" id="SSF48056">
    <property type="entry name" value="Di-copper centre-containing domain"/>
    <property type="match status" value="1"/>
</dbReference>
<evidence type="ECO:0000313" key="7">
    <source>
        <dbReference type="Proteomes" id="UP000197153"/>
    </source>
</evidence>
<gene>
    <name evidence="6" type="ORF">Y958_05750</name>
</gene>
<dbReference type="PROSITE" id="PS00497">
    <property type="entry name" value="TYROSINASE_1"/>
    <property type="match status" value="1"/>
</dbReference>
<comment type="similarity">
    <text evidence="1">Belongs to the tyrosinase family.</text>
</comment>
<proteinExistence type="inferred from homology"/>
<dbReference type="PROSITE" id="PS00498">
    <property type="entry name" value="TYROSINASE_2"/>
    <property type="match status" value="1"/>
</dbReference>
<dbReference type="Gene3D" id="1.10.1280.10">
    <property type="entry name" value="Di-copper center containing domain from catechol oxidase"/>
    <property type="match status" value="1"/>
</dbReference>
<evidence type="ECO:0000259" key="5">
    <source>
        <dbReference type="PROSITE" id="PS00498"/>
    </source>
</evidence>
<dbReference type="GO" id="GO:0046872">
    <property type="term" value="F:metal ion binding"/>
    <property type="evidence" value="ECO:0007669"/>
    <property type="project" value="UniProtKB-KW"/>
</dbReference>
<feature type="domain" description="Tyrosinase copper-binding" evidence="4">
    <location>
        <begin position="253"/>
        <end position="270"/>
    </location>
</feature>
<evidence type="ECO:0000313" key="6">
    <source>
        <dbReference type="EMBL" id="ASG20372.1"/>
    </source>
</evidence>
<dbReference type="AlphaFoldDB" id="A0A248JNQ9"/>
<dbReference type="PRINTS" id="PR00092">
    <property type="entry name" value="TYROSINASE"/>
</dbReference>
<dbReference type="PANTHER" id="PTHR11474">
    <property type="entry name" value="TYROSINASE FAMILY MEMBER"/>
    <property type="match status" value="1"/>
</dbReference>
<sequence length="902" mass="96565">MASKSPRRLAGDERMGDGMRRPVTARAWWGGLCAAVALGVGLAAGAAAQAPAAAAGAQVEILVHGDAQTGTHFDYVTWAPSPTLVRVRPGSALPPGATVTVVLTNGAAPAEGKGHVNFALTADDYRKAVEGGGAKDQITLTLKADGTPQPIVVAGDFPHFSRDDKDTAIVAHQGSATGPVVGGAQVMVRVRRNEETLSAEERSRFLWALAALRFQKSPDPRWRDTYTFLVDMHDIGARGFAEPADIGYPDQEHKAAAFVAWHRAFLLELERALQKVDPSVTLPYWPMYYSPGKDGATVFHADFTGANTVAGDPDFMATELIRFDAGNPLYGWNMPGRGPLMRWRQDRNNIKLFNTPGMLLDTSKAGLKSNYSFMAGSVEANPHNIGHGWSGVWMSNCMISPSDPMFWPFHTYFDWLWAAWQQHYDRFRSDGADPAQYWPNDAYADGKPSNKTNPLGHHLRDTMWPWNEEIQPKPVETFSARRPPQTVGGPFAPSGVPGLWPQAPARPTPGELIDYAGYVTPDTDAGVGYDNLPWSPRQQSLPFQGDAPSTATALAAFLAKDRPAADRVEQAAQVDLAAASDTGAKSALQGVALATAEDPEVRAAALDILARVDTATAVETAYKVEGDAKHPTLAHAVERVRAMEMFANRPVDMPAEAAPQPMPVPKTMSVLDKGLYTAARNGVPENDPCVVGGLTVELQRFLAKPTDAVRIFPQDAAAFVASTNLFEAVPAANSRHVHGRAIASCATPFNRAVTLDTMRRLLKASATTPTSVGVDWWKTKALAATVLSHNGDAATISLVKGLAADAKATVESRAAAVNSLRHMNEAAFEGVVGGLDRDRTAPAELKAQAIAAVGAYVQDHGRDLPPDQRARLAHLLDTLSAASPAEQAALKTARRMLTLAAG</sequence>
<keyword evidence="2" id="KW-0479">Metal-binding</keyword>
<keyword evidence="7" id="KW-1185">Reference proteome</keyword>
<feature type="domain" description="Tyrosinase copper-binding" evidence="5">
    <location>
        <begin position="403"/>
        <end position="414"/>
    </location>
</feature>
<dbReference type="InterPro" id="IPR008922">
    <property type="entry name" value="Di-copper_centre_dom_sf"/>
</dbReference>
<reference evidence="6 7" key="1">
    <citation type="submission" date="2017-06" db="EMBL/GenBank/DDBJ databases">
        <title>Complete genome sequence of Nitrospirillum amazonense strain CBAmC, an endophytic nitrogen-fixing and plant growth-promoting bacterium, isolated from sugarcane.</title>
        <authorList>
            <person name="Schwab S."/>
            <person name="dos Santos Teixeira K.R."/>
            <person name="Simoes Araujo J.L."/>
            <person name="Soares Vidal M."/>
            <person name="Borges de Freitas H.R."/>
            <person name="Rivello Crivelaro A.L."/>
            <person name="Bueno de Camargo Nunes A."/>
            <person name="dos Santos C.M."/>
            <person name="Palmeira da Silva Rosa D."/>
            <person name="da Silva Padilha D."/>
            <person name="da Silva E."/>
            <person name="Araujo Terra L."/>
            <person name="Soares Mendes V."/>
            <person name="Farinelli L."/>
            <person name="Magalhaes Cruz L."/>
            <person name="Baldani J.I."/>
        </authorList>
    </citation>
    <scope>NUCLEOTIDE SEQUENCE [LARGE SCALE GENOMIC DNA]</scope>
    <source>
        <strain evidence="6 7">CBAmC</strain>
    </source>
</reference>
<dbReference type="EMBL" id="CP022110">
    <property type="protein sequence ID" value="ASG20372.1"/>
    <property type="molecule type" value="Genomic_DNA"/>
</dbReference>
<protein>
    <recommendedName>
        <fullName evidence="4 5">Tyrosinase copper-binding domain-containing protein</fullName>
    </recommendedName>
</protein>
<organism evidence="6 7">
    <name type="scientific">Nitrospirillum viridazoti CBAmc</name>
    <dbReference type="NCBI Taxonomy" id="1441467"/>
    <lineage>
        <taxon>Bacteria</taxon>
        <taxon>Pseudomonadati</taxon>
        <taxon>Pseudomonadota</taxon>
        <taxon>Alphaproteobacteria</taxon>
        <taxon>Rhodospirillales</taxon>
        <taxon>Azospirillaceae</taxon>
        <taxon>Nitrospirillum</taxon>
        <taxon>Nitrospirillum viridazoti</taxon>
    </lineage>
</organism>
<dbReference type="KEGG" id="nao:Y958_05750"/>
<dbReference type="Proteomes" id="UP000197153">
    <property type="component" value="Chromosome 1"/>
</dbReference>
<evidence type="ECO:0000256" key="1">
    <source>
        <dbReference type="ARBA" id="ARBA00009928"/>
    </source>
</evidence>
<evidence type="ECO:0000256" key="3">
    <source>
        <dbReference type="ARBA" id="ARBA00023008"/>
    </source>
</evidence>
<dbReference type="Pfam" id="PF00264">
    <property type="entry name" value="Tyrosinase"/>
    <property type="match status" value="1"/>
</dbReference>
<keyword evidence="3" id="KW-0186">Copper</keyword>
<dbReference type="InterPro" id="IPR002227">
    <property type="entry name" value="Tyrosinase_Cu-bd"/>
</dbReference>
<name>A0A248JNQ9_9PROT</name>